<evidence type="ECO:0000313" key="1">
    <source>
        <dbReference type="EMBL" id="OGY91920.1"/>
    </source>
</evidence>
<sequence length="96" mass="10886">MYVQKRSNFVFHEAAMKIDEKAWTTSLSQSIRDALLKDGRHYIVVRNDEQERMGESAVKALATALRRTPNITFVRPTESTEDFLDAGIDLEGPITS</sequence>
<proteinExistence type="predicted"/>
<reference evidence="1 2" key="1">
    <citation type="journal article" date="2016" name="Nat. Commun.">
        <title>Thousands of microbial genomes shed light on interconnected biogeochemical processes in an aquifer system.</title>
        <authorList>
            <person name="Anantharaman K."/>
            <person name="Brown C.T."/>
            <person name="Hug L.A."/>
            <person name="Sharon I."/>
            <person name="Castelle C.J."/>
            <person name="Probst A.J."/>
            <person name="Thomas B.C."/>
            <person name="Singh A."/>
            <person name="Wilkins M.J."/>
            <person name="Karaoz U."/>
            <person name="Brodie E.L."/>
            <person name="Williams K.H."/>
            <person name="Hubbard S.S."/>
            <person name="Banfield J.F."/>
        </authorList>
    </citation>
    <scope>NUCLEOTIDE SEQUENCE [LARGE SCALE GENOMIC DNA]</scope>
</reference>
<name>A0A1G2BU82_9BACT</name>
<evidence type="ECO:0000313" key="2">
    <source>
        <dbReference type="Proteomes" id="UP000177349"/>
    </source>
</evidence>
<accession>A0A1G2BU82</accession>
<dbReference type="Proteomes" id="UP000177349">
    <property type="component" value="Unassembled WGS sequence"/>
</dbReference>
<comment type="caution">
    <text evidence="1">The sequence shown here is derived from an EMBL/GenBank/DDBJ whole genome shotgun (WGS) entry which is preliminary data.</text>
</comment>
<protein>
    <submittedName>
        <fullName evidence="1">Uncharacterized protein</fullName>
    </submittedName>
</protein>
<gene>
    <name evidence="1" type="ORF">A3B31_01405</name>
</gene>
<dbReference type="AlphaFoldDB" id="A0A1G2BU82"/>
<dbReference type="EMBL" id="MHKN01000029">
    <property type="protein sequence ID" value="OGY91920.1"/>
    <property type="molecule type" value="Genomic_DNA"/>
</dbReference>
<organism evidence="1 2">
    <name type="scientific">Candidatus Komeilibacteria bacterium RIFCSPLOWO2_01_FULL_53_11</name>
    <dbReference type="NCBI Taxonomy" id="1798552"/>
    <lineage>
        <taxon>Bacteria</taxon>
        <taxon>Candidatus Komeiliibacteriota</taxon>
    </lineage>
</organism>